<keyword evidence="1" id="KW-0812">Transmembrane</keyword>
<keyword evidence="1" id="KW-0472">Membrane</keyword>
<evidence type="ECO:0000256" key="1">
    <source>
        <dbReference type="SAM" id="Phobius"/>
    </source>
</evidence>
<protein>
    <submittedName>
        <fullName evidence="2">Uncharacterized protein</fullName>
    </submittedName>
</protein>
<organism evidence="2">
    <name type="scientific">Blautia glucerasea</name>
    <dbReference type="NCBI Taxonomy" id="536633"/>
    <lineage>
        <taxon>Bacteria</taxon>
        <taxon>Bacillati</taxon>
        <taxon>Bacillota</taxon>
        <taxon>Clostridia</taxon>
        <taxon>Lachnospirales</taxon>
        <taxon>Lachnospiraceae</taxon>
        <taxon>Blautia</taxon>
    </lineage>
</organism>
<gene>
    <name evidence="2" type="ORF">BGLFYP119_01036</name>
</gene>
<name>A0A6N2S9K8_9FIRM</name>
<dbReference type="EMBL" id="CACRST010000010">
    <property type="protein sequence ID" value="VYS90097.1"/>
    <property type="molecule type" value="Genomic_DNA"/>
</dbReference>
<dbReference type="AlphaFoldDB" id="A0A6N2S9K8"/>
<proteinExistence type="predicted"/>
<reference evidence="2" key="1">
    <citation type="submission" date="2019-11" db="EMBL/GenBank/DDBJ databases">
        <authorList>
            <person name="Feng L."/>
        </authorList>
    </citation>
    <scope>NUCLEOTIDE SEQUENCE</scope>
    <source>
        <strain evidence="2">BgluceraseaLFYP119</strain>
    </source>
</reference>
<accession>A0A6N2S9K8</accession>
<feature type="transmembrane region" description="Helical" evidence="1">
    <location>
        <begin position="25"/>
        <end position="43"/>
    </location>
</feature>
<sequence length="45" mass="4837">MGRLLGLVLFCVGIGMVIGMIIPESVTLIILAALLLLCGYHMFCQ</sequence>
<keyword evidence="1" id="KW-1133">Transmembrane helix</keyword>
<evidence type="ECO:0000313" key="2">
    <source>
        <dbReference type="EMBL" id="VYS90097.1"/>
    </source>
</evidence>